<dbReference type="EMBL" id="JAEOXF010000012">
    <property type="protein sequence ID" value="MBK4727045.1"/>
    <property type="molecule type" value="Genomic_DNA"/>
</dbReference>
<accession>A0ACC5RQV4</accession>
<proteinExistence type="predicted"/>
<dbReference type="Proteomes" id="UP000633731">
    <property type="component" value="Unassembled WGS sequence"/>
</dbReference>
<sequence length="258" mass="29124">MAITESLLGLGVIPLAVANKRWYQNFIVNPPLPESVREIGLPDEPNLELLEMLRPDLICATRSQIQANTRLQHVAPVVTMDIFQPDSSPWLLAQQMITQLGVFASRRERAEQLVQEASDQLHHVGARLQKFRTRPLFLARINEDGRHLLLFGRHGMYDDLLQKMGFHNAFNGKTNAWGGAIVGLDHLLSQPEARLVFFSNRRDRHTVDALLSSPLWKSVPLIREGRYSAINRLYPSGGLLSAMNFLRELETAMSGQTV</sequence>
<keyword evidence="2" id="KW-1185">Reference proteome</keyword>
<reference evidence="1" key="1">
    <citation type="submission" date="2021-01" db="EMBL/GenBank/DDBJ databases">
        <title>Draft genome of Pantoea agglomerans Eh 335.</title>
        <authorList>
            <person name="Emsley S.A."/>
            <person name="Oline D.K."/>
            <person name="Saw J.H."/>
            <person name="Ushijima B."/>
            <person name="Videau P."/>
            <person name="Koyack M.J."/>
        </authorList>
    </citation>
    <scope>NUCLEOTIDE SEQUENCE</scope>
    <source>
        <strain evidence="1">Eh 335</strain>
    </source>
</reference>
<evidence type="ECO:0000313" key="2">
    <source>
        <dbReference type="Proteomes" id="UP000633731"/>
    </source>
</evidence>
<organism evidence="1 2">
    <name type="scientific">Enterobacter agglomerans</name>
    <name type="common">Erwinia herbicola</name>
    <name type="synonym">Pantoea agglomerans</name>
    <dbReference type="NCBI Taxonomy" id="549"/>
    <lineage>
        <taxon>Bacteria</taxon>
        <taxon>Pseudomonadati</taxon>
        <taxon>Pseudomonadota</taxon>
        <taxon>Gammaproteobacteria</taxon>
        <taxon>Enterobacterales</taxon>
        <taxon>Erwiniaceae</taxon>
        <taxon>Pantoea</taxon>
        <taxon>Pantoea agglomerans group</taxon>
    </lineage>
</organism>
<comment type="caution">
    <text evidence="1">The sequence shown here is derived from an EMBL/GenBank/DDBJ whole genome shotgun (WGS) entry which is preliminary data.</text>
</comment>
<gene>
    <name evidence="1" type="ORF">JJL49_17610</name>
</gene>
<name>A0ACC5RQV4_ENTAG</name>
<evidence type="ECO:0000313" key="1">
    <source>
        <dbReference type="EMBL" id="MBK4727045.1"/>
    </source>
</evidence>
<protein>
    <submittedName>
        <fullName evidence="1">ABC transporter substrate-binding protein</fullName>
    </submittedName>
</protein>